<dbReference type="RefSeq" id="WP_243261440.1">
    <property type="nucleotide sequence ID" value="NZ_CP085144.1"/>
</dbReference>
<dbReference type="CDD" id="cd03046">
    <property type="entry name" value="GST_N_GTT1_like"/>
    <property type="match status" value="1"/>
</dbReference>
<dbReference type="SUPFAM" id="SSF47616">
    <property type="entry name" value="GST C-terminal domain-like"/>
    <property type="match status" value="1"/>
</dbReference>
<dbReference type="InterPro" id="IPR040079">
    <property type="entry name" value="Glutathione_S-Trfase"/>
</dbReference>
<dbReference type="InterPro" id="IPR036249">
    <property type="entry name" value="Thioredoxin-like_sf"/>
</dbReference>
<evidence type="ECO:0000256" key="1">
    <source>
        <dbReference type="RuleBase" id="RU003494"/>
    </source>
</evidence>
<dbReference type="PROSITE" id="PS50404">
    <property type="entry name" value="GST_NTER"/>
    <property type="match status" value="1"/>
</dbReference>
<dbReference type="SUPFAM" id="SSF52833">
    <property type="entry name" value="Thioredoxin-like"/>
    <property type="match status" value="1"/>
</dbReference>
<dbReference type="InterPro" id="IPR036282">
    <property type="entry name" value="Glutathione-S-Trfase_C_sf"/>
</dbReference>
<comment type="similarity">
    <text evidence="1">Belongs to the GST superfamily.</text>
</comment>
<keyword evidence="4" id="KW-0560">Oxidoreductase</keyword>
<dbReference type="Pfam" id="PF02798">
    <property type="entry name" value="GST_N"/>
    <property type="match status" value="1"/>
</dbReference>
<reference evidence="5" key="1">
    <citation type="journal article" date="2022" name="Microorganisms">
        <title>Beyond the ABCs#Discovery of Three New Plasmid Types in Rhodobacterales (RepQ, RepY, RepW).</title>
        <authorList>
            <person name="Freese H.M."/>
            <person name="Ringel V."/>
            <person name="Overmann J."/>
            <person name="Petersen J."/>
        </authorList>
    </citation>
    <scope>NUCLEOTIDE SEQUENCE [LARGE SCALE GENOMIC DNA]</scope>
    <source>
        <strain evidence="5">DSM 109990</strain>
    </source>
</reference>
<accession>A0ABY3ZMS0</accession>
<keyword evidence="5" id="KW-1185">Reference proteome</keyword>
<sequence length="225" mass="25037">MKESKLKITAFDWVPEFAQGNVRDLRLRWALNEAGLDYEVETLAQGDQKKAVNVARQPFGQVPVIENDGKPMFESGAIVWRIAEASIALLPNDLGARDRVFSWYFAALNTVEPEIMMLAMLDFFASDKEAAARLRPDVIDAVQGRLNRLSDALEDRDWLVGDRFTVADLMMATVLRILKHTDIVAGHPALDAYLLRCTDRPAFVAALDAQLQTFSEHAAKYGGAA</sequence>
<dbReference type="GO" id="GO:0016491">
    <property type="term" value="F:oxidoreductase activity"/>
    <property type="evidence" value="ECO:0007669"/>
    <property type="project" value="UniProtKB-KW"/>
</dbReference>
<proteinExistence type="inferred from homology"/>
<dbReference type="InterPro" id="IPR004045">
    <property type="entry name" value="Glutathione_S-Trfase_N"/>
</dbReference>
<dbReference type="InterPro" id="IPR010987">
    <property type="entry name" value="Glutathione-S-Trfase_C-like"/>
</dbReference>
<dbReference type="CDD" id="cd03207">
    <property type="entry name" value="GST_C_8"/>
    <property type="match status" value="1"/>
</dbReference>
<dbReference type="PROSITE" id="PS50405">
    <property type="entry name" value="GST_CTER"/>
    <property type="match status" value="1"/>
</dbReference>
<dbReference type="SFLD" id="SFLDS00019">
    <property type="entry name" value="Glutathione_Transferase_(cytos"/>
    <property type="match status" value="1"/>
</dbReference>
<evidence type="ECO:0000259" key="3">
    <source>
        <dbReference type="PROSITE" id="PS50405"/>
    </source>
</evidence>
<dbReference type="Gene3D" id="1.20.1050.10">
    <property type="match status" value="1"/>
</dbReference>
<dbReference type="Gene3D" id="3.40.30.10">
    <property type="entry name" value="Glutaredoxin"/>
    <property type="match status" value="1"/>
</dbReference>
<dbReference type="InterPro" id="IPR004046">
    <property type="entry name" value="GST_C"/>
</dbReference>
<evidence type="ECO:0000259" key="2">
    <source>
        <dbReference type="PROSITE" id="PS50404"/>
    </source>
</evidence>
<dbReference type="SFLD" id="SFLDG00358">
    <property type="entry name" value="Main_(cytGST)"/>
    <property type="match status" value="1"/>
</dbReference>
<dbReference type="EMBL" id="CP085144">
    <property type="protein sequence ID" value="UOA15977.1"/>
    <property type="molecule type" value="Genomic_DNA"/>
</dbReference>
<dbReference type="Proteomes" id="UP000831019">
    <property type="component" value="Chromosome"/>
</dbReference>
<dbReference type="EC" id="1.8.4.-" evidence="4"/>
<dbReference type="Pfam" id="PF00043">
    <property type="entry name" value="GST_C"/>
    <property type="match status" value="1"/>
</dbReference>
<gene>
    <name evidence="4" type="primary">yfcG_5</name>
    <name evidence="4" type="ORF">DSM109990_02830</name>
</gene>
<dbReference type="PANTHER" id="PTHR44051">
    <property type="entry name" value="GLUTATHIONE S-TRANSFERASE-RELATED"/>
    <property type="match status" value="1"/>
</dbReference>
<protein>
    <submittedName>
        <fullName evidence="4">Disulfide-bond oxidoreductase YfcG</fullName>
        <ecNumber evidence="4">1.8.4.-</ecNumber>
    </submittedName>
</protein>
<feature type="domain" description="GST C-terminal" evidence="3">
    <location>
        <begin position="93"/>
        <end position="221"/>
    </location>
</feature>
<dbReference type="PANTHER" id="PTHR44051:SF8">
    <property type="entry name" value="GLUTATHIONE S-TRANSFERASE GSTA"/>
    <property type="match status" value="1"/>
</dbReference>
<organism evidence="4 5">
    <name type="scientific">Sulfitobacter dubius</name>
    <dbReference type="NCBI Taxonomy" id="218673"/>
    <lineage>
        <taxon>Bacteria</taxon>
        <taxon>Pseudomonadati</taxon>
        <taxon>Pseudomonadota</taxon>
        <taxon>Alphaproteobacteria</taxon>
        <taxon>Rhodobacterales</taxon>
        <taxon>Roseobacteraceae</taxon>
        <taxon>Sulfitobacter</taxon>
    </lineage>
</organism>
<name>A0ABY3ZMS0_9RHOB</name>
<evidence type="ECO:0000313" key="5">
    <source>
        <dbReference type="Proteomes" id="UP000831019"/>
    </source>
</evidence>
<feature type="domain" description="GST N-terminal" evidence="2">
    <location>
        <begin position="11"/>
        <end position="90"/>
    </location>
</feature>
<evidence type="ECO:0000313" key="4">
    <source>
        <dbReference type="EMBL" id="UOA15977.1"/>
    </source>
</evidence>